<evidence type="ECO:0000256" key="12">
    <source>
        <dbReference type="ARBA" id="ARBA00037975"/>
    </source>
</evidence>
<organism evidence="15 16">
    <name type="scientific">Rhodovibrio sodomensis</name>
    <dbReference type="NCBI Taxonomy" id="1088"/>
    <lineage>
        <taxon>Bacteria</taxon>
        <taxon>Pseudomonadati</taxon>
        <taxon>Pseudomonadota</taxon>
        <taxon>Alphaproteobacteria</taxon>
        <taxon>Rhodospirillales</taxon>
        <taxon>Rhodovibrionaceae</taxon>
        <taxon>Rhodovibrio</taxon>
    </lineage>
</organism>
<comment type="caution">
    <text evidence="15">The sequence shown here is derived from an EMBL/GenBank/DDBJ whole genome shotgun (WGS) entry which is preliminary data.</text>
</comment>
<evidence type="ECO:0000256" key="2">
    <source>
        <dbReference type="ARBA" id="ARBA00004651"/>
    </source>
</evidence>
<feature type="transmembrane region" description="Helical" evidence="13">
    <location>
        <begin position="54"/>
        <end position="74"/>
    </location>
</feature>
<reference evidence="15 16" key="1">
    <citation type="journal article" date="2020" name="Microorganisms">
        <title>Osmotic Adaptation and Compatible Solute Biosynthesis of Phototrophic Bacteria as Revealed from Genome Analyses.</title>
        <authorList>
            <person name="Imhoff J.F."/>
            <person name="Rahn T."/>
            <person name="Kunzel S."/>
            <person name="Keller A."/>
            <person name="Neulinger S.C."/>
        </authorList>
    </citation>
    <scope>NUCLEOTIDE SEQUENCE [LARGE SCALE GENOMIC DNA]</scope>
    <source>
        <strain evidence="15 16">DSM 9895</strain>
    </source>
</reference>
<accession>A0ABS1DMQ4</accession>
<dbReference type="Proteomes" id="UP001296873">
    <property type="component" value="Unassembled WGS sequence"/>
</dbReference>
<evidence type="ECO:0000256" key="11">
    <source>
        <dbReference type="ARBA" id="ARBA00023136"/>
    </source>
</evidence>
<feature type="transmembrane region" description="Helical" evidence="13">
    <location>
        <begin position="144"/>
        <end position="165"/>
    </location>
</feature>
<evidence type="ECO:0000256" key="7">
    <source>
        <dbReference type="ARBA" id="ARBA00022723"/>
    </source>
</evidence>
<keyword evidence="11 13" id="KW-0472">Membrane</keyword>
<proteinExistence type="inferred from homology"/>
<evidence type="ECO:0000256" key="9">
    <source>
        <dbReference type="ARBA" id="ARBA00022989"/>
    </source>
</evidence>
<dbReference type="EMBL" id="NRRL01000106">
    <property type="protein sequence ID" value="MBK1670655.1"/>
    <property type="molecule type" value="Genomic_DNA"/>
</dbReference>
<feature type="domain" description="Cytochrome b561 bacterial/Ni-hydrogenase" evidence="14">
    <location>
        <begin position="9"/>
        <end position="177"/>
    </location>
</feature>
<keyword evidence="5" id="KW-0349">Heme</keyword>
<evidence type="ECO:0000256" key="6">
    <source>
        <dbReference type="ARBA" id="ARBA00022692"/>
    </source>
</evidence>
<dbReference type="InterPro" id="IPR016174">
    <property type="entry name" value="Di-haem_cyt_TM"/>
</dbReference>
<dbReference type="Pfam" id="PF01292">
    <property type="entry name" value="Ni_hydr_CYTB"/>
    <property type="match status" value="1"/>
</dbReference>
<feature type="transmembrane region" description="Helical" evidence="13">
    <location>
        <begin position="94"/>
        <end position="124"/>
    </location>
</feature>
<feature type="transmembrane region" description="Helical" evidence="13">
    <location>
        <begin position="12"/>
        <end position="34"/>
    </location>
</feature>
<comment type="similarity">
    <text evidence="12">Belongs to the cytochrome b561 family.</text>
</comment>
<dbReference type="PANTHER" id="PTHR30529">
    <property type="entry name" value="CYTOCHROME B561"/>
    <property type="match status" value="1"/>
</dbReference>
<dbReference type="InterPro" id="IPR052168">
    <property type="entry name" value="Cytochrome_b561_oxidase"/>
</dbReference>
<evidence type="ECO:0000256" key="5">
    <source>
        <dbReference type="ARBA" id="ARBA00022617"/>
    </source>
</evidence>
<keyword evidence="6 13" id="KW-0812">Transmembrane</keyword>
<keyword evidence="3" id="KW-0813">Transport</keyword>
<evidence type="ECO:0000256" key="8">
    <source>
        <dbReference type="ARBA" id="ARBA00022982"/>
    </source>
</evidence>
<dbReference type="PANTHER" id="PTHR30529:SF1">
    <property type="entry name" value="CYTOCHROME B561 HOMOLOG 2"/>
    <property type="match status" value="1"/>
</dbReference>
<keyword evidence="9 13" id="KW-1133">Transmembrane helix</keyword>
<name>A0ABS1DMQ4_9PROT</name>
<comment type="subcellular location">
    <subcellularLocation>
        <location evidence="2">Cell membrane</location>
        <topology evidence="2">Multi-pass membrane protein</topology>
    </subcellularLocation>
</comment>
<evidence type="ECO:0000259" key="14">
    <source>
        <dbReference type="Pfam" id="PF01292"/>
    </source>
</evidence>
<keyword evidence="8" id="KW-0249">Electron transport</keyword>
<gene>
    <name evidence="15" type="ORF">CKO28_21780</name>
</gene>
<keyword evidence="4" id="KW-1003">Cell membrane</keyword>
<evidence type="ECO:0000256" key="3">
    <source>
        <dbReference type="ARBA" id="ARBA00022448"/>
    </source>
</evidence>
<evidence type="ECO:0000313" key="16">
    <source>
        <dbReference type="Proteomes" id="UP001296873"/>
    </source>
</evidence>
<protein>
    <recommendedName>
        <fullName evidence="14">Cytochrome b561 bacterial/Ni-hydrogenase domain-containing protein</fullName>
    </recommendedName>
</protein>
<evidence type="ECO:0000256" key="4">
    <source>
        <dbReference type="ARBA" id="ARBA00022475"/>
    </source>
</evidence>
<evidence type="ECO:0000256" key="10">
    <source>
        <dbReference type="ARBA" id="ARBA00023004"/>
    </source>
</evidence>
<dbReference type="SUPFAM" id="SSF81342">
    <property type="entry name" value="Transmembrane di-heme cytochromes"/>
    <property type="match status" value="1"/>
</dbReference>
<sequence>MQIRNTKTRYGALAQALHWVIALGFVAQFAIAWYAEGVQAMQLQFTLYNLHKSIGVTILALAVVRVGWRLVNPVPPMPSGSQRWEELASRASHVLLYGLLFAQPIAGLVFSMASSFPTVIWGVTLPDVGNSKALEDTFKAVHGYLSWAILGLVGVHVAAALRHHFVLKDNVLRRMLPFVANKDTTGIRRPQA</sequence>
<keyword evidence="10" id="KW-0408">Iron</keyword>
<dbReference type="InterPro" id="IPR011577">
    <property type="entry name" value="Cyt_b561_bac/Ni-Hgenase"/>
</dbReference>
<dbReference type="RefSeq" id="WP_200343098.1">
    <property type="nucleotide sequence ID" value="NZ_NRRL01000106.1"/>
</dbReference>
<keyword evidence="16" id="KW-1185">Reference proteome</keyword>
<keyword evidence="7" id="KW-0479">Metal-binding</keyword>
<evidence type="ECO:0000313" key="15">
    <source>
        <dbReference type="EMBL" id="MBK1670655.1"/>
    </source>
</evidence>
<evidence type="ECO:0000256" key="1">
    <source>
        <dbReference type="ARBA" id="ARBA00001970"/>
    </source>
</evidence>
<evidence type="ECO:0000256" key="13">
    <source>
        <dbReference type="SAM" id="Phobius"/>
    </source>
</evidence>
<comment type="cofactor">
    <cofactor evidence="1">
        <name>heme b</name>
        <dbReference type="ChEBI" id="CHEBI:60344"/>
    </cofactor>
</comment>